<sequence length="74" mass="7886">MDKSELYEADLTAAVWIKASASDQNGTCVELAGVADGVAMRDSKNPDLPALRYTRDELAAFIAGAKAGEFDHLI</sequence>
<name>A0A401YIB3_9ACTN</name>
<dbReference type="InterPro" id="IPR007278">
    <property type="entry name" value="DUF397"/>
</dbReference>
<protein>
    <submittedName>
        <fullName evidence="2">DUF397 domain-containing protein</fullName>
    </submittedName>
</protein>
<dbReference type="Proteomes" id="UP000286931">
    <property type="component" value="Unassembled WGS sequence"/>
</dbReference>
<keyword evidence="3" id="KW-1185">Reference proteome</keyword>
<dbReference type="AlphaFoldDB" id="A0A401YIB3"/>
<dbReference type="RefSeq" id="WP_126636511.1">
    <property type="nucleotide sequence ID" value="NZ_BIFH01000015.1"/>
</dbReference>
<organism evidence="2 3">
    <name type="scientific">Embleya hyalina</name>
    <dbReference type="NCBI Taxonomy" id="516124"/>
    <lineage>
        <taxon>Bacteria</taxon>
        <taxon>Bacillati</taxon>
        <taxon>Actinomycetota</taxon>
        <taxon>Actinomycetes</taxon>
        <taxon>Kitasatosporales</taxon>
        <taxon>Streptomycetaceae</taxon>
        <taxon>Embleya</taxon>
    </lineage>
</organism>
<gene>
    <name evidence="2" type="ORF">EHYA_01991</name>
</gene>
<accession>A0A401YIB3</accession>
<feature type="domain" description="DUF397" evidence="1">
    <location>
        <begin position="14"/>
        <end position="66"/>
    </location>
</feature>
<proteinExistence type="predicted"/>
<evidence type="ECO:0000259" key="1">
    <source>
        <dbReference type="Pfam" id="PF04149"/>
    </source>
</evidence>
<dbReference type="OrthoDB" id="4562195at2"/>
<evidence type="ECO:0000313" key="3">
    <source>
        <dbReference type="Proteomes" id="UP000286931"/>
    </source>
</evidence>
<comment type="caution">
    <text evidence="2">The sequence shown here is derived from an EMBL/GenBank/DDBJ whole genome shotgun (WGS) entry which is preliminary data.</text>
</comment>
<evidence type="ECO:0000313" key="2">
    <source>
        <dbReference type="EMBL" id="GCD94331.1"/>
    </source>
</evidence>
<reference evidence="2 3" key="1">
    <citation type="submission" date="2018-12" db="EMBL/GenBank/DDBJ databases">
        <title>Draft genome sequence of Embleya hyalina NBRC 13850T.</title>
        <authorList>
            <person name="Komaki H."/>
            <person name="Hosoyama A."/>
            <person name="Kimura A."/>
            <person name="Ichikawa N."/>
            <person name="Tamura T."/>
        </authorList>
    </citation>
    <scope>NUCLEOTIDE SEQUENCE [LARGE SCALE GENOMIC DNA]</scope>
    <source>
        <strain evidence="2 3">NBRC 13850</strain>
    </source>
</reference>
<dbReference type="Pfam" id="PF04149">
    <property type="entry name" value="DUF397"/>
    <property type="match status" value="1"/>
</dbReference>
<dbReference type="EMBL" id="BIFH01000015">
    <property type="protein sequence ID" value="GCD94331.1"/>
    <property type="molecule type" value="Genomic_DNA"/>
</dbReference>